<evidence type="ECO:0000313" key="1">
    <source>
        <dbReference type="EMBL" id="AMN82224.1"/>
    </source>
</evidence>
<sequence>MIHVMLSLDLKNATKQQRDAFDGALKDEAFVKLTGVDTVWVFAFPNEPTESAIVEASGVIQRFLKEVVEELKIEKITYVLQIGNSAPVGAEIEDIYGTHKVRDFDPTVIAD</sequence>
<gene>
    <name evidence="1" type="ORF">AYR47_29695</name>
</gene>
<proteinExistence type="predicted"/>
<organism evidence="1 2">
    <name type="scientific">Pseudomonas azotoformans</name>
    <dbReference type="NCBI Taxonomy" id="47878"/>
    <lineage>
        <taxon>Bacteria</taxon>
        <taxon>Pseudomonadati</taxon>
        <taxon>Pseudomonadota</taxon>
        <taxon>Gammaproteobacteria</taxon>
        <taxon>Pseudomonadales</taxon>
        <taxon>Pseudomonadaceae</taxon>
        <taxon>Pseudomonas</taxon>
    </lineage>
</organism>
<protein>
    <submittedName>
        <fullName evidence="1">Uncharacterized protein</fullName>
    </submittedName>
</protein>
<dbReference type="AlphaFoldDB" id="A0A127I5X5"/>
<evidence type="ECO:0000313" key="2">
    <source>
        <dbReference type="Proteomes" id="UP000070516"/>
    </source>
</evidence>
<dbReference type="EMBL" id="CP014546">
    <property type="protein sequence ID" value="AMN82224.1"/>
    <property type="molecule type" value="Genomic_DNA"/>
</dbReference>
<dbReference type="Proteomes" id="UP000070516">
    <property type="component" value="Chromosome"/>
</dbReference>
<accession>A0A127I5X5</accession>
<name>A0A127I5X5_PSEAZ</name>
<reference evidence="1 2" key="1">
    <citation type="submission" date="2016-02" db="EMBL/GenBank/DDBJ databases">
        <title>Complete genome sequence of Pseudomonas azotoformans S4.</title>
        <authorList>
            <person name="Fang Y."/>
            <person name="Wu L."/>
            <person name="Feng G."/>
        </authorList>
    </citation>
    <scope>NUCLEOTIDE SEQUENCE [LARGE SCALE GENOMIC DNA]</scope>
    <source>
        <strain evidence="1 2">S4</strain>
    </source>
</reference>
<dbReference type="RefSeq" id="WP_061449242.1">
    <property type="nucleotide sequence ID" value="NZ_CP014546.1"/>
</dbReference>
<dbReference type="KEGG" id="pazo:AYR47_29695"/>